<dbReference type="RefSeq" id="WP_147924866.1">
    <property type="nucleotide sequence ID" value="NZ_VKAC01000001.1"/>
</dbReference>
<evidence type="ECO:0000256" key="4">
    <source>
        <dbReference type="SAM" id="MobiDB-lite"/>
    </source>
</evidence>
<keyword evidence="1 6" id="KW-0436">Ligase</keyword>
<sequence length="293" mass="29645">MEPVSTPGRWSDLDRPPLSAEGLGRALLAPAGPLARLEVLEQVGSTNAELLARAGADPGAWPSPSALTTDSQTSGRGRLGRQWEAPPRSGVALSLLVRPQAPVEAWGWLPLLAGVAVVGVVRDVAGLPAQLKWPNDVLVEDRKLCGILVEVLPGAPAGAGPAGVVVGVGVNTTTRREELDGGGLLGATSLRLEGAASTDRDVLVRALVRALAAEVARFEAAGGDAAASGLTARAAEACTTLGRDVVVHLPGGTQLRGTAEGLDGDGRLLVHAEGSAPQAPPVAVSAGDVVHVR</sequence>
<organism evidence="6 7">
    <name type="scientific">Quadrisphaera setariae</name>
    <dbReference type="NCBI Taxonomy" id="2593304"/>
    <lineage>
        <taxon>Bacteria</taxon>
        <taxon>Bacillati</taxon>
        <taxon>Actinomycetota</taxon>
        <taxon>Actinomycetes</taxon>
        <taxon>Kineosporiales</taxon>
        <taxon>Kineosporiaceae</taxon>
        <taxon>Quadrisphaera</taxon>
    </lineage>
</organism>
<evidence type="ECO:0000313" key="7">
    <source>
        <dbReference type="Proteomes" id="UP000321234"/>
    </source>
</evidence>
<feature type="region of interest" description="Disordered" evidence="4">
    <location>
        <begin position="55"/>
        <end position="85"/>
    </location>
</feature>
<keyword evidence="7" id="KW-1185">Reference proteome</keyword>
<dbReference type="InterPro" id="IPR003142">
    <property type="entry name" value="BPL_C"/>
</dbReference>
<proteinExistence type="predicted"/>
<evidence type="ECO:0000313" key="6">
    <source>
        <dbReference type="EMBL" id="TXR58257.1"/>
    </source>
</evidence>
<dbReference type="CDD" id="cd16442">
    <property type="entry name" value="BPL"/>
    <property type="match status" value="1"/>
</dbReference>
<accession>A0A5C8ZK55</accession>
<dbReference type="Gene3D" id="3.30.930.10">
    <property type="entry name" value="Bira Bifunctional Protein, Domain 2"/>
    <property type="match status" value="1"/>
</dbReference>
<dbReference type="EC" id="6.3.4.15" evidence="3"/>
<keyword evidence="2" id="KW-0092">Biotin</keyword>
<dbReference type="AlphaFoldDB" id="A0A5C8ZK55"/>
<evidence type="ECO:0000256" key="1">
    <source>
        <dbReference type="ARBA" id="ARBA00022598"/>
    </source>
</evidence>
<dbReference type="EMBL" id="VKAC01000001">
    <property type="protein sequence ID" value="TXR58257.1"/>
    <property type="molecule type" value="Genomic_DNA"/>
</dbReference>
<feature type="compositionally biased region" description="Polar residues" evidence="4">
    <location>
        <begin position="65"/>
        <end position="75"/>
    </location>
</feature>
<dbReference type="GO" id="GO:0004077">
    <property type="term" value="F:biotin--[biotin carboxyl-carrier protein] ligase activity"/>
    <property type="evidence" value="ECO:0007669"/>
    <property type="project" value="UniProtKB-EC"/>
</dbReference>
<dbReference type="GO" id="GO:0005737">
    <property type="term" value="C:cytoplasm"/>
    <property type="evidence" value="ECO:0007669"/>
    <property type="project" value="TreeGrafter"/>
</dbReference>
<reference evidence="6 7" key="1">
    <citation type="submission" date="2019-07" db="EMBL/GenBank/DDBJ databases">
        <title>Quadrisphaera sp. strain DD2A genome sequencing and assembly.</title>
        <authorList>
            <person name="Kim I."/>
        </authorList>
    </citation>
    <scope>NUCLEOTIDE SEQUENCE [LARGE SCALE GENOMIC DNA]</scope>
    <source>
        <strain evidence="6 7">DD2A</strain>
    </source>
</reference>
<gene>
    <name evidence="6" type="ORF">FMM08_01610</name>
</gene>
<feature type="domain" description="BPL/LPL catalytic" evidence="5">
    <location>
        <begin position="34"/>
        <end position="219"/>
    </location>
</feature>
<dbReference type="PROSITE" id="PS51733">
    <property type="entry name" value="BPL_LPL_CATALYTIC"/>
    <property type="match status" value="1"/>
</dbReference>
<dbReference type="PANTHER" id="PTHR12835:SF5">
    <property type="entry name" value="BIOTIN--PROTEIN LIGASE"/>
    <property type="match status" value="1"/>
</dbReference>
<dbReference type="Proteomes" id="UP000321234">
    <property type="component" value="Unassembled WGS sequence"/>
</dbReference>
<evidence type="ECO:0000256" key="2">
    <source>
        <dbReference type="ARBA" id="ARBA00023267"/>
    </source>
</evidence>
<evidence type="ECO:0000256" key="3">
    <source>
        <dbReference type="ARBA" id="ARBA00024227"/>
    </source>
</evidence>
<protein>
    <recommendedName>
        <fullName evidence="3">biotin--[biotin carboxyl-carrier protein] ligase</fullName>
        <ecNumber evidence="3">6.3.4.15</ecNumber>
    </recommendedName>
</protein>
<dbReference type="InterPro" id="IPR045864">
    <property type="entry name" value="aa-tRNA-synth_II/BPL/LPL"/>
</dbReference>
<dbReference type="NCBIfam" id="TIGR00121">
    <property type="entry name" value="birA_ligase"/>
    <property type="match status" value="1"/>
</dbReference>
<name>A0A5C8ZK55_9ACTN</name>
<dbReference type="InterPro" id="IPR004143">
    <property type="entry name" value="BPL_LPL_catalytic"/>
</dbReference>
<comment type="caution">
    <text evidence="6">The sequence shown here is derived from an EMBL/GenBank/DDBJ whole genome shotgun (WGS) entry which is preliminary data.</text>
</comment>
<dbReference type="Pfam" id="PF03099">
    <property type="entry name" value="BPL_LplA_LipB"/>
    <property type="match status" value="1"/>
</dbReference>
<dbReference type="PANTHER" id="PTHR12835">
    <property type="entry name" value="BIOTIN PROTEIN LIGASE"/>
    <property type="match status" value="1"/>
</dbReference>
<evidence type="ECO:0000259" key="5">
    <source>
        <dbReference type="PROSITE" id="PS51733"/>
    </source>
</evidence>
<dbReference type="OrthoDB" id="9807064at2"/>
<dbReference type="Pfam" id="PF02237">
    <property type="entry name" value="BPL_C"/>
    <property type="match status" value="1"/>
</dbReference>
<dbReference type="SUPFAM" id="SSF55681">
    <property type="entry name" value="Class II aaRS and biotin synthetases"/>
    <property type="match status" value="1"/>
</dbReference>
<dbReference type="Gene3D" id="2.30.30.100">
    <property type="match status" value="1"/>
</dbReference>
<dbReference type="InterPro" id="IPR004408">
    <property type="entry name" value="Biotin_CoA_COase_ligase"/>
</dbReference>